<dbReference type="Gene3D" id="3.30.60.90">
    <property type="match status" value="1"/>
</dbReference>
<evidence type="ECO:0008006" key="7">
    <source>
        <dbReference type="Google" id="ProtNLM"/>
    </source>
</evidence>
<accession>A0A0C2YFP7</accession>
<dbReference type="GO" id="GO:0008270">
    <property type="term" value="F:zinc ion binding"/>
    <property type="evidence" value="ECO:0007669"/>
    <property type="project" value="UniProtKB-KW"/>
</dbReference>
<evidence type="ECO:0000256" key="3">
    <source>
        <dbReference type="ARBA" id="ARBA00022833"/>
    </source>
</evidence>
<organism evidence="5 6">
    <name type="scientific">Hebeloma cylindrosporum</name>
    <dbReference type="NCBI Taxonomy" id="76867"/>
    <lineage>
        <taxon>Eukaryota</taxon>
        <taxon>Fungi</taxon>
        <taxon>Dikarya</taxon>
        <taxon>Basidiomycota</taxon>
        <taxon>Agaricomycotina</taxon>
        <taxon>Agaricomycetes</taxon>
        <taxon>Agaricomycetidae</taxon>
        <taxon>Agaricales</taxon>
        <taxon>Agaricineae</taxon>
        <taxon>Hymenogastraceae</taxon>
        <taxon>Hebeloma</taxon>
    </lineage>
</organism>
<sequence>MASKMSSQGPKSSIPYVNLKNSLSRTDPTSEIKDIKREYELWDRSHKSMKESPPSEGRDYLKHAKNLLNLLEGIAEMHPIAKATVLSFKAILLFEEDRRENEARVTAVFLAQTDMMRVLLDIDHLANRRPKRAGLEYLRTTVSIGDILDQIQKEIKICGNSIDTYYKERRLLKFWKSADWKQRMLDHIEQFNRFRLLLQQALSIQVASGVDDLVLKMDMVLASLFSPKADWEKELALQSRGLGKMETWINDGKTLVSLVSTSRDPSLDVSVGQPDFEILTALQHLKKDLRMSLDTLCESNLNRFELKLNLHTQKVQEAILSSARFVVRTLSGPYDRLHNEDLRELWKEMNWIFCVDNKLFASALFEYYLDKFSAPHTNREQINDAKAEGEQSGNEASYQAPLSHASVPHSGFFSRLSSLSHPDAWTLECMALNGQQIATAIDTDSSGFIRISEANQFTDQIPKEWNLPQWCAYVAAGRAYEARIYRKRINNTLTQITESQVSGEFFLPCQRSLLMTNDEVLSSNKAYLLIWMMVWGRLQDFCREPQAQNHPSVPLELRSAVKKKIHSQDAELRKSLSALNWTLEDPSSILLVYGDRPVETYILQVTYLMLEYILQISQACRTVTLDLREWERLTINFKSIRNLAIQRVNSLKDMFDSDHTNTQTIKSCHGGIWICLDARINAGALTDNFFPYPYTLEEASDYLSDIDILDECPLPSLPSGTLPYLRYTPWEEFVKTMKESEIPASIPATWSPFDEAYPRELSDREGLLQATWSCDICDKSHCLEDRKHHCAECKDFDLCFECLSLPSDKQIVDGPDSGNHSYDHLFTCQSLQFSVEHAERIAWEAKTALEDLREALSATRRSSTLPATSDSVCGSCFEIISDDARFYTCLDRSCRGLYLCMKCVQDKKDATGEHQLQHTLLMVRKELVDVKPETKPSTAPLAEESPDVQSKTEGAEDPGQVTIISSIADINARMNTMGGTLVSNHSALEERMSKIESKMDGMMTALKELLMALQGTTKLSTI</sequence>
<keyword evidence="6" id="KW-1185">Reference proteome</keyword>
<gene>
    <name evidence="5" type="ORF">M413DRAFT_186877</name>
</gene>
<protein>
    <recommendedName>
        <fullName evidence="7">ZZ-type domain-containing protein</fullName>
    </recommendedName>
</protein>
<dbReference type="EMBL" id="KN831784">
    <property type="protein sequence ID" value="KIM39882.1"/>
    <property type="molecule type" value="Genomic_DNA"/>
</dbReference>
<evidence type="ECO:0000313" key="6">
    <source>
        <dbReference type="Proteomes" id="UP000053424"/>
    </source>
</evidence>
<feature type="region of interest" description="Disordered" evidence="4">
    <location>
        <begin position="932"/>
        <end position="956"/>
    </location>
</feature>
<proteinExistence type="predicted"/>
<reference evidence="6" key="2">
    <citation type="submission" date="2015-01" db="EMBL/GenBank/DDBJ databases">
        <title>Evolutionary Origins and Diversification of the Mycorrhizal Mutualists.</title>
        <authorList>
            <consortium name="DOE Joint Genome Institute"/>
            <consortium name="Mycorrhizal Genomics Consortium"/>
            <person name="Kohler A."/>
            <person name="Kuo A."/>
            <person name="Nagy L.G."/>
            <person name="Floudas D."/>
            <person name="Copeland A."/>
            <person name="Barry K.W."/>
            <person name="Cichocki N."/>
            <person name="Veneault-Fourrey C."/>
            <person name="LaButti K."/>
            <person name="Lindquist E.A."/>
            <person name="Lipzen A."/>
            <person name="Lundell T."/>
            <person name="Morin E."/>
            <person name="Murat C."/>
            <person name="Riley R."/>
            <person name="Ohm R."/>
            <person name="Sun H."/>
            <person name="Tunlid A."/>
            <person name="Henrissat B."/>
            <person name="Grigoriev I.V."/>
            <person name="Hibbett D.S."/>
            <person name="Martin F."/>
        </authorList>
    </citation>
    <scope>NUCLEOTIDE SEQUENCE [LARGE SCALE GENOMIC DNA]</scope>
    <source>
        <strain evidence="6">h7</strain>
    </source>
</reference>
<dbReference type="InterPro" id="IPR043145">
    <property type="entry name" value="Znf_ZZ_sf"/>
</dbReference>
<dbReference type="OrthoDB" id="3222020at2759"/>
<feature type="region of interest" description="Disordered" evidence="4">
    <location>
        <begin position="1"/>
        <end position="31"/>
    </location>
</feature>
<dbReference type="HOGENOM" id="CLU_004050_1_0_1"/>
<reference evidence="5 6" key="1">
    <citation type="submission" date="2014-04" db="EMBL/GenBank/DDBJ databases">
        <authorList>
            <consortium name="DOE Joint Genome Institute"/>
            <person name="Kuo A."/>
            <person name="Gay G."/>
            <person name="Dore J."/>
            <person name="Kohler A."/>
            <person name="Nagy L.G."/>
            <person name="Floudas D."/>
            <person name="Copeland A."/>
            <person name="Barry K.W."/>
            <person name="Cichocki N."/>
            <person name="Veneault-Fourrey C."/>
            <person name="LaButti K."/>
            <person name="Lindquist E.A."/>
            <person name="Lipzen A."/>
            <person name="Lundell T."/>
            <person name="Morin E."/>
            <person name="Murat C."/>
            <person name="Sun H."/>
            <person name="Tunlid A."/>
            <person name="Henrissat B."/>
            <person name="Grigoriev I.V."/>
            <person name="Hibbett D.S."/>
            <person name="Martin F."/>
            <person name="Nordberg H.P."/>
            <person name="Cantor M.N."/>
            <person name="Hua S.X."/>
        </authorList>
    </citation>
    <scope>NUCLEOTIDE SEQUENCE [LARGE SCALE GENOMIC DNA]</scope>
    <source>
        <strain evidence="6">h7</strain>
    </source>
</reference>
<evidence type="ECO:0000256" key="4">
    <source>
        <dbReference type="SAM" id="MobiDB-lite"/>
    </source>
</evidence>
<dbReference type="AlphaFoldDB" id="A0A0C2YFP7"/>
<dbReference type="Proteomes" id="UP000053424">
    <property type="component" value="Unassembled WGS sequence"/>
</dbReference>
<evidence type="ECO:0000256" key="2">
    <source>
        <dbReference type="ARBA" id="ARBA00022771"/>
    </source>
</evidence>
<dbReference type="STRING" id="686832.A0A0C2YFP7"/>
<evidence type="ECO:0000256" key="1">
    <source>
        <dbReference type="ARBA" id="ARBA00022723"/>
    </source>
</evidence>
<keyword evidence="1" id="KW-0479">Metal-binding</keyword>
<keyword evidence="2" id="KW-0863">Zinc-finger</keyword>
<name>A0A0C2YFP7_HEBCY</name>
<keyword evidence="3" id="KW-0862">Zinc</keyword>
<feature type="compositionally biased region" description="Polar residues" evidence="4">
    <location>
        <begin position="1"/>
        <end position="11"/>
    </location>
</feature>
<dbReference type="SUPFAM" id="SSF57850">
    <property type="entry name" value="RING/U-box"/>
    <property type="match status" value="1"/>
</dbReference>
<evidence type="ECO:0000313" key="5">
    <source>
        <dbReference type="EMBL" id="KIM39882.1"/>
    </source>
</evidence>